<dbReference type="CDD" id="cd01948">
    <property type="entry name" value="EAL"/>
    <property type="match status" value="1"/>
</dbReference>
<dbReference type="Pfam" id="PF00563">
    <property type="entry name" value="EAL"/>
    <property type="match status" value="1"/>
</dbReference>
<dbReference type="Gene3D" id="3.20.20.450">
    <property type="entry name" value="EAL domain"/>
    <property type="match status" value="1"/>
</dbReference>
<dbReference type="SUPFAM" id="SSF55073">
    <property type="entry name" value="Nucleotide cyclase"/>
    <property type="match status" value="1"/>
</dbReference>
<organism evidence="4 5">
    <name type="scientific">Novosphingobium umbonatum</name>
    <dbReference type="NCBI Taxonomy" id="1908524"/>
    <lineage>
        <taxon>Bacteria</taxon>
        <taxon>Pseudomonadati</taxon>
        <taxon>Pseudomonadota</taxon>
        <taxon>Alphaproteobacteria</taxon>
        <taxon>Sphingomonadales</taxon>
        <taxon>Sphingomonadaceae</taxon>
        <taxon>Novosphingobium</taxon>
    </lineage>
</organism>
<dbReference type="Pfam" id="PF00990">
    <property type="entry name" value="GGDEF"/>
    <property type="match status" value="1"/>
</dbReference>
<gene>
    <name evidence="4" type="ORF">EOE18_02050</name>
</gene>
<dbReference type="SUPFAM" id="SSF141868">
    <property type="entry name" value="EAL domain-like"/>
    <property type="match status" value="1"/>
</dbReference>
<dbReference type="AlphaFoldDB" id="A0A3S2X7S0"/>
<keyword evidence="1" id="KW-0812">Transmembrane</keyword>
<dbReference type="Proteomes" id="UP000282837">
    <property type="component" value="Unassembled WGS sequence"/>
</dbReference>
<dbReference type="CDD" id="cd01949">
    <property type="entry name" value="GGDEF"/>
    <property type="match status" value="1"/>
</dbReference>
<dbReference type="NCBIfam" id="TIGR00254">
    <property type="entry name" value="GGDEF"/>
    <property type="match status" value="1"/>
</dbReference>
<dbReference type="SMART" id="SM00052">
    <property type="entry name" value="EAL"/>
    <property type="match status" value="1"/>
</dbReference>
<protein>
    <submittedName>
        <fullName evidence="4">GGDEF domain-containing protein</fullName>
    </submittedName>
</protein>
<evidence type="ECO:0000259" key="2">
    <source>
        <dbReference type="PROSITE" id="PS50883"/>
    </source>
</evidence>
<proteinExistence type="predicted"/>
<keyword evidence="5" id="KW-1185">Reference proteome</keyword>
<comment type="caution">
    <text evidence="4">The sequence shown here is derived from an EMBL/GenBank/DDBJ whole genome shotgun (WGS) entry which is preliminary data.</text>
</comment>
<name>A0A3S2X7S0_9SPHN</name>
<dbReference type="SMART" id="SM00267">
    <property type="entry name" value="GGDEF"/>
    <property type="match status" value="1"/>
</dbReference>
<evidence type="ECO:0000256" key="1">
    <source>
        <dbReference type="SAM" id="Phobius"/>
    </source>
</evidence>
<dbReference type="GO" id="GO:0071111">
    <property type="term" value="F:cyclic-guanylate-specific phosphodiesterase activity"/>
    <property type="evidence" value="ECO:0007669"/>
    <property type="project" value="InterPro"/>
</dbReference>
<dbReference type="PANTHER" id="PTHR33121">
    <property type="entry name" value="CYCLIC DI-GMP PHOSPHODIESTERASE PDEF"/>
    <property type="match status" value="1"/>
</dbReference>
<keyword evidence="1" id="KW-0472">Membrane</keyword>
<feature type="domain" description="GGDEF" evidence="3">
    <location>
        <begin position="128"/>
        <end position="272"/>
    </location>
</feature>
<dbReference type="Gene3D" id="3.30.70.270">
    <property type="match status" value="1"/>
</dbReference>
<dbReference type="InterPro" id="IPR043128">
    <property type="entry name" value="Rev_trsase/Diguanyl_cyclase"/>
</dbReference>
<dbReference type="PANTHER" id="PTHR33121:SF79">
    <property type="entry name" value="CYCLIC DI-GMP PHOSPHODIESTERASE PDED-RELATED"/>
    <property type="match status" value="1"/>
</dbReference>
<feature type="transmembrane region" description="Helical" evidence="1">
    <location>
        <begin position="22"/>
        <end position="41"/>
    </location>
</feature>
<feature type="domain" description="EAL" evidence="2">
    <location>
        <begin position="281"/>
        <end position="534"/>
    </location>
</feature>
<dbReference type="InterPro" id="IPR000160">
    <property type="entry name" value="GGDEF_dom"/>
</dbReference>
<dbReference type="InterPro" id="IPR001633">
    <property type="entry name" value="EAL_dom"/>
</dbReference>
<evidence type="ECO:0000313" key="5">
    <source>
        <dbReference type="Proteomes" id="UP000282837"/>
    </source>
</evidence>
<reference evidence="4 5" key="1">
    <citation type="submission" date="2019-01" db="EMBL/GenBank/DDBJ databases">
        <authorList>
            <person name="Chen W.-M."/>
        </authorList>
    </citation>
    <scope>NUCLEOTIDE SEQUENCE [LARGE SCALE GENOMIC DNA]</scope>
    <source>
        <strain evidence="4 5">FSY-9</strain>
    </source>
</reference>
<dbReference type="InterPro" id="IPR035919">
    <property type="entry name" value="EAL_sf"/>
</dbReference>
<evidence type="ECO:0000313" key="4">
    <source>
        <dbReference type="EMBL" id="RVU07881.1"/>
    </source>
</evidence>
<dbReference type="InterPro" id="IPR029787">
    <property type="entry name" value="Nucleotide_cyclase"/>
</dbReference>
<keyword evidence="1" id="KW-1133">Transmembrane helix</keyword>
<dbReference type="EMBL" id="SACO01000001">
    <property type="protein sequence ID" value="RVU07881.1"/>
    <property type="molecule type" value="Genomic_DNA"/>
</dbReference>
<dbReference type="PROSITE" id="PS50883">
    <property type="entry name" value="EAL"/>
    <property type="match status" value="1"/>
</dbReference>
<evidence type="ECO:0000259" key="3">
    <source>
        <dbReference type="PROSITE" id="PS50887"/>
    </source>
</evidence>
<sequence length="550" mass="60549">MDGKVQSAHGAIASLPAGQDEWWLVAMGAALLTAAVLFLAAGWRLHRDRQRLCDALDQFGESDFQSVPEGLDSLTLKPVAEAWDRLMPRVQTAMAMLEWSARHDPITDLLNSVSFKLAVQAHLAGAQGQGVLLVMGVSELKKVNDSLGHAGGDQMLCALADRLRLAIHALADGFGADEEPLAGRLGGDEFALFLPGEHQRADIERYIQRLQRALGEPLHIGSQSLRVKLSIGVAVGGAGAVEPQYDQLLAAADSAMSRVRSEGQGGYLFFSPAMRRAADEILEKELAIRHALERGEFCLHYQPQFNLRSGIVDSVEALIRWNHPTRGLVFPGDFIPFAETYGLIDDIGDWVMMEAIRTAARWNAEGRPLRVSINVSPKQLYRIELIPMIRACLARFSLPPELLEIEITEAAIMRHEEFSLQRIEGLRRDGVAVALDDFGTGYSNIAQLMSLPMDRLKLDRSLLDAIVTDRRQQVVAVALIGLGRELGYEVVAEGVEDERQFALLKTAGCDYIQGYYLAKPLPEADLFARIAAIRADMQTNMREVPDRGQA</sequence>
<dbReference type="PROSITE" id="PS50887">
    <property type="entry name" value="GGDEF"/>
    <property type="match status" value="1"/>
</dbReference>
<accession>A0A3S2X7S0</accession>
<dbReference type="OrthoDB" id="9814202at2"/>
<dbReference type="InterPro" id="IPR050706">
    <property type="entry name" value="Cyclic-di-GMP_PDE-like"/>
</dbReference>